<dbReference type="GeneID" id="9812428"/>
<dbReference type="RefSeq" id="XP_003114397.2">
    <property type="nucleotide sequence ID" value="XM_003114349.2"/>
</dbReference>
<name>E3LNQ4_CAERE</name>
<evidence type="ECO:0000313" key="1">
    <source>
        <dbReference type="EMBL" id="EFP05735.1"/>
    </source>
</evidence>
<dbReference type="EMBL" id="DS268412">
    <property type="protein sequence ID" value="EFP05735.1"/>
    <property type="molecule type" value="Genomic_DNA"/>
</dbReference>
<dbReference type="HOGENOM" id="CLU_752815_0_0_1"/>
<dbReference type="Proteomes" id="UP000008281">
    <property type="component" value="Unassembled WGS sequence"/>
</dbReference>
<gene>
    <name evidence="1" type="ORF">CRE_27148</name>
</gene>
<dbReference type="CTD" id="9812428"/>
<dbReference type="PANTHER" id="PTHR21503">
    <property type="entry name" value="F-BOX-CONTAINING HYPOTHETICAL PROTEIN C.ELEGANS"/>
    <property type="match status" value="1"/>
</dbReference>
<dbReference type="InterPro" id="IPR001810">
    <property type="entry name" value="F-box_dom"/>
</dbReference>
<organism evidence="2">
    <name type="scientific">Caenorhabditis remanei</name>
    <name type="common">Caenorhabditis vulgaris</name>
    <dbReference type="NCBI Taxonomy" id="31234"/>
    <lineage>
        <taxon>Eukaryota</taxon>
        <taxon>Metazoa</taxon>
        <taxon>Ecdysozoa</taxon>
        <taxon>Nematoda</taxon>
        <taxon>Chromadorea</taxon>
        <taxon>Rhabditida</taxon>
        <taxon>Rhabditina</taxon>
        <taxon>Rhabditomorpha</taxon>
        <taxon>Rhabditoidea</taxon>
        <taxon>Rhabditidae</taxon>
        <taxon>Peloderinae</taxon>
        <taxon>Caenorhabditis</taxon>
    </lineage>
</organism>
<keyword evidence="2" id="KW-1185">Reference proteome</keyword>
<protein>
    <submittedName>
        <fullName evidence="1">Uncharacterized protein</fullName>
    </submittedName>
</protein>
<dbReference type="Pfam" id="PF00646">
    <property type="entry name" value="F-box"/>
    <property type="match status" value="1"/>
</dbReference>
<dbReference type="KEGG" id="crq:GCK72_018379"/>
<sequence>MSFLFCCCREKNQRNTTSSNKPFPILLLPTLMNQLALELMDPFEIISFSLCSKKANHLCKTLLKKRNRNEPFNISILISTTEIRIALKVAKISNIEWTFCIKQQYLKMWKEKIMNEFYIWNWLENDQNARQLFFSGDTLAAFRQWIDHLNGLFSYKIELLILDLILSPSDADYILKLFEMNPPFLFFKCSDHDHLMRSVMNREKDFSVLSIDFKPKSPSVLDLNNVKVKDYFESFTSHWISFEQMMMFSCENISIFRTSFVPNNFKTMIREWRDGWNPIWKSACIDCLEFRNIINLIDDVPIDIDGFTPFLPIPDQDFGRAYRFFSDILQGDELLPYAGYHFIRMDGQILTFYAIYNGRTYFYIQTEDNFRFELHFHMLGDRKF</sequence>
<reference evidence="1" key="1">
    <citation type="submission" date="2007-07" db="EMBL/GenBank/DDBJ databases">
        <title>PCAP assembly of the Caenorhabditis remanei genome.</title>
        <authorList>
            <consortium name="The Caenorhabditis remanei Sequencing Consortium"/>
            <person name="Wilson R.K."/>
        </authorList>
    </citation>
    <scope>NUCLEOTIDE SEQUENCE [LARGE SCALE GENOMIC DNA]</scope>
    <source>
        <strain evidence="1">PB4641</strain>
    </source>
</reference>
<evidence type="ECO:0000313" key="2">
    <source>
        <dbReference type="Proteomes" id="UP000008281"/>
    </source>
</evidence>
<accession>E3LNQ4</accession>
<proteinExistence type="predicted"/>
<dbReference type="PANTHER" id="PTHR21503:SF31">
    <property type="entry name" value="F-BOX DOMAIN-CONTAINING PROTEIN"/>
    <property type="match status" value="1"/>
</dbReference>
<dbReference type="AlphaFoldDB" id="E3LNQ4"/>